<dbReference type="InterPro" id="IPR029061">
    <property type="entry name" value="THDP-binding"/>
</dbReference>
<protein>
    <submittedName>
        <fullName evidence="1">Thiamine pyrophosphate binding domain-containing protein</fullName>
    </submittedName>
</protein>
<dbReference type="AlphaFoldDB" id="A0A0G1VY67"/>
<organism evidence="1 2">
    <name type="scientific">Candidatus Gottesmanbacteria bacterium GW2011_GWB1_49_7</name>
    <dbReference type="NCBI Taxonomy" id="1618448"/>
    <lineage>
        <taxon>Bacteria</taxon>
        <taxon>Candidatus Gottesmaniibacteriota</taxon>
    </lineage>
</organism>
<sequence>GQAKSTTLIGDSGLRVRGVQEVDIISMVEPITKGCYRAKAGWTVRMLEQAIEYCLSDRQGPCWLDVPLDVQAENI</sequence>
<accession>A0A0G1VY67</accession>
<evidence type="ECO:0000313" key="1">
    <source>
        <dbReference type="EMBL" id="KKW11270.1"/>
    </source>
</evidence>
<feature type="non-terminal residue" evidence="1">
    <location>
        <position position="1"/>
    </location>
</feature>
<dbReference type="CDD" id="cd07035">
    <property type="entry name" value="TPP_PYR_POX_like"/>
    <property type="match status" value="1"/>
</dbReference>
<name>A0A0G1VY67_9BACT</name>
<dbReference type="EMBL" id="LCQD01000022">
    <property type="protein sequence ID" value="KKW11270.1"/>
    <property type="molecule type" value="Genomic_DNA"/>
</dbReference>
<dbReference type="Proteomes" id="UP000034588">
    <property type="component" value="Unassembled WGS sequence"/>
</dbReference>
<proteinExistence type="predicted"/>
<evidence type="ECO:0000313" key="2">
    <source>
        <dbReference type="Proteomes" id="UP000034588"/>
    </source>
</evidence>
<dbReference type="Gene3D" id="3.40.50.970">
    <property type="match status" value="1"/>
</dbReference>
<comment type="caution">
    <text evidence="1">The sequence shown here is derived from an EMBL/GenBank/DDBJ whole genome shotgun (WGS) entry which is preliminary data.</text>
</comment>
<gene>
    <name evidence="1" type="ORF">UY48_C0022G0018</name>
</gene>
<dbReference type="SUPFAM" id="SSF52518">
    <property type="entry name" value="Thiamin diphosphate-binding fold (THDP-binding)"/>
    <property type="match status" value="1"/>
</dbReference>
<reference evidence="1 2" key="1">
    <citation type="journal article" date="2015" name="Nature">
        <title>rRNA introns, odd ribosomes, and small enigmatic genomes across a large radiation of phyla.</title>
        <authorList>
            <person name="Brown C.T."/>
            <person name="Hug L.A."/>
            <person name="Thomas B.C."/>
            <person name="Sharon I."/>
            <person name="Castelle C.J."/>
            <person name="Singh A."/>
            <person name="Wilkins M.J."/>
            <person name="Williams K.H."/>
            <person name="Banfield J.F."/>
        </authorList>
    </citation>
    <scope>NUCLEOTIDE SEQUENCE [LARGE SCALE GENOMIC DNA]</scope>
</reference>